<protein>
    <submittedName>
        <fullName evidence="13">ATP-binding cassette domain-containing protein</fullName>
    </submittedName>
</protein>
<dbReference type="PROSITE" id="PS00211">
    <property type="entry name" value="ABC_TRANSPORTER_1"/>
    <property type="match status" value="1"/>
</dbReference>
<evidence type="ECO:0000256" key="2">
    <source>
        <dbReference type="ARBA" id="ARBA00005417"/>
    </source>
</evidence>
<evidence type="ECO:0000259" key="12">
    <source>
        <dbReference type="PROSITE" id="PS50893"/>
    </source>
</evidence>
<dbReference type="InterPro" id="IPR015856">
    <property type="entry name" value="ABC_transpr_CbiO/EcfA_su"/>
</dbReference>
<feature type="compositionally biased region" description="Polar residues" evidence="11">
    <location>
        <begin position="574"/>
        <end position="607"/>
    </location>
</feature>
<evidence type="ECO:0000256" key="7">
    <source>
        <dbReference type="ARBA" id="ARBA00022840"/>
    </source>
</evidence>
<dbReference type="SMART" id="SM00382">
    <property type="entry name" value="AAA"/>
    <property type="match status" value="2"/>
</dbReference>
<dbReference type="PANTHER" id="PTHR43553:SF23">
    <property type="entry name" value="ABC TRANSPORTER ATP-BINDING COMPONENT"/>
    <property type="match status" value="1"/>
</dbReference>
<evidence type="ECO:0000256" key="3">
    <source>
        <dbReference type="ARBA" id="ARBA00022448"/>
    </source>
</evidence>
<keyword evidence="8" id="KW-1278">Translocase</keyword>
<comment type="similarity">
    <text evidence="2">Belongs to the ABC transporter superfamily.</text>
</comment>
<evidence type="ECO:0000256" key="11">
    <source>
        <dbReference type="SAM" id="MobiDB-lite"/>
    </source>
</evidence>
<dbReference type="AlphaFoldDB" id="A0ABD4TUM9"/>
<dbReference type="InterPro" id="IPR050095">
    <property type="entry name" value="ECF_ABC_transporter_ATP-bd"/>
</dbReference>
<dbReference type="SUPFAM" id="SSF52540">
    <property type="entry name" value="P-loop containing nucleoside triphosphate hydrolases"/>
    <property type="match status" value="2"/>
</dbReference>
<evidence type="ECO:0000256" key="6">
    <source>
        <dbReference type="ARBA" id="ARBA00022741"/>
    </source>
</evidence>
<dbReference type="InterPro" id="IPR017871">
    <property type="entry name" value="ABC_transporter-like_CS"/>
</dbReference>
<dbReference type="Proteomes" id="UP001209486">
    <property type="component" value="Unassembled WGS sequence"/>
</dbReference>
<name>A0ABD4TUM9_9ACTO</name>
<dbReference type="GO" id="GO:0005524">
    <property type="term" value="F:ATP binding"/>
    <property type="evidence" value="ECO:0007669"/>
    <property type="project" value="UniProtKB-KW"/>
</dbReference>
<dbReference type="InterPro" id="IPR027417">
    <property type="entry name" value="P-loop_NTPase"/>
</dbReference>
<evidence type="ECO:0000313" key="14">
    <source>
        <dbReference type="Proteomes" id="UP001209486"/>
    </source>
</evidence>
<feature type="region of interest" description="Disordered" evidence="11">
    <location>
        <begin position="519"/>
        <end position="610"/>
    </location>
</feature>
<evidence type="ECO:0000256" key="5">
    <source>
        <dbReference type="ARBA" id="ARBA00022737"/>
    </source>
</evidence>
<dbReference type="PANTHER" id="PTHR43553">
    <property type="entry name" value="HEAVY METAL TRANSPORTER"/>
    <property type="match status" value="1"/>
</dbReference>
<reference evidence="13 14" key="1">
    <citation type="submission" date="2019-08" db="EMBL/GenBank/DDBJ databases">
        <title>Comparison of rpoB and gyrB Sequences from Mobiluncus Species and Development of a Multiplex PCR Method for Clinical Detection of Mobiluncus curtisii and Mobiluncus mulieris.</title>
        <authorList>
            <person name="Yang L."/>
            <person name="Shen Y."/>
            <person name="Xu G."/>
            <person name="Shu L.-B."/>
            <person name="Hu J."/>
            <person name="Zhang R."/>
            <person name="Wang Y."/>
            <person name="Zhou H.-W."/>
            <person name="Zhang X."/>
        </authorList>
    </citation>
    <scope>NUCLEOTIDE SEQUENCE [LARGE SCALE GENOMIC DNA]</scope>
    <source>
        <strain evidence="13 14">M26</strain>
    </source>
</reference>
<feature type="compositionally biased region" description="Polar residues" evidence="11">
    <location>
        <begin position="1"/>
        <end position="11"/>
    </location>
</feature>
<evidence type="ECO:0000256" key="9">
    <source>
        <dbReference type="ARBA" id="ARBA00023136"/>
    </source>
</evidence>
<feature type="domain" description="ABC transporter" evidence="12">
    <location>
        <begin position="83"/>
        <end position="322"/>
    </location>
</feature>
<evidence type="ECO:0000313" key="13">
    <source>
        <dbReference type="EMBL" id="MCU9968615.1"/>
    </source>
</evidence>
<comment type="subcellular location">
    <subcellularLocation>
        <location evidence="1">Cell membrane</location>
        <topology evidence="1">Peripheral membrane protein</topology>
    </subcellularLocation>
</comment>
<dbReference type="Gene3D" id="3.40.50.300">
    <property type="entry name" value="P-loop containing nucleotide triphosphate hydrolases"/>
    <property type="match status" value="2"/>
</dbReference>
<keyword evidence="6" id="KW-0547">Nucleotide-binding</keyword>
<organism evidence="13 14">
    <name type="scientific">Mobiluncus mulieris</name>
    <dbReference type="NCBI Taxonomy" id="2052"/>
    <lineage>
        <taxon>Bacteria</taxon>
        <taxon>Bacillati</taxon>
        <taxon>Actinomycetota</taxon>
        <taxon>Actinomycetes</taxon>
        <taxon>Actinomycetales</taxon>
        <taxon>Actinomycetaceae</taxon>
        <taxon>Mobiluncus</taxon>
    </lineage>
</organism>
<feature type="domain" description="ABC transporter" evidence="12">
    <location>
        <begin position="420"/>
        <end position="725"/>
    </location>
</feature>
<keyword evidence="5" id="KW-0677">Repeat</keyword>
<evidence type="ECO:0000256" key="1">
    <source>
        <dbReference type="ARBA" id="ARBA00004202"/>
    </source>
</evidence>
<feature type="region of interest" description="Disordered" evidence="11">
    <location>
        <begin position="1"/>
        <end position="55"/>
    </location>
</feature>
<feature type="compositionally biased region" description="Polar residues" evidence="11">
    <location>
        <begin position="362"/>
        <end position="371"/>
    </location>
</feature>
<gene>
    <name evidence="13" type="ORF">FYZ43_04185</name>
</gene>
<feature type="compositionally biased region" description="Polar residues" evidence="11">
    <location>
        <begin position="523"/>
        <end position="532"/>
    </location>
</feature>
<keyword evidence="3" id="KW-0813">Transport</keyword>
<accession>A0ABD4TUM9</accession>
<sequence>MSCQPENTHSPKTTRDAEVSGKKPTVKIPVDSPTLNSANVASGGEARQQPGGGTLTPEILVRGLNFAYATASNGDVFETAAQRRARRAGKVPETSTIPALVDISLECPPGSLTLLCGASGCGKSTLLRALNGLVPFFHRGTLRGKVTVGGLSVPDAPLALLGDTSATVFQNPRTQFFTADVTSELAFRGENAGEPPAQIWQDILGACKQLDTAKFLGRALGALSGGELQKIACTAALASGKRILFFDEPTSNLSPGSISEFAKILANLKSQGYTTVVAEHRLYFLNGLADRVVVLDHGKIAADYDGQEFFALSERARQNLGLRTLTELGADSSSVQLVPDFLPPAPAMKTVPRVHEPKPSHNDTNPNTNPGTAPAKLTTILPGSRLKNSAPTAHKAPPDNPDIQGPIPSPDVNGPSSRGLHLENLRFSYGNHQILDIPDFTFPAGKVNVLVGQNGVGKTTLSRVICGLAKASGQISLNGKPLSRRERQRLAYIVMQDVHRQLFADSVLAEVTLGQKPYRQAPQIPTKSTGSNPFHLEHRLFPAGGTKTRNTPNGNTTRLSGTEENLPVSKTDVYPTQATNSQPEENPANNSASTPQKPKPGSKNSRMAPSPERVREILHDLDLWNLRERHPLSLSGGQKQRLVIASALAWRKQVYIFDEPTSGVDYRHLLQIADQLRTLADTGAVVIVVTHDFELLEHAADTVIRLAPHEPDTKSAAAPPDLKIIT</sequence>
<dbReference type="RefSeq" id="WP_114990011.1">
    <property type="nucleotide sequence ID" value="NZ_JABCUO010000009.1"/>
</dbReference>
<evidence type="ECO:0000256" key="10">
    <source>
        <dbReference type="ARBA" id="ARBA00025157"/>
    </source>
</evidence>
<dbReference type="Pfam" id="PF00005">
    <property type="entry name" value="ABC_tran"/>
    <property type="match status" value="2"/>
</dbReference>
<dbReference type="PROSITE" id="PS50893">
    <property type="entry name" value="ABC_TRANSPORTER_2"/>
    <property type="match status" value="2"/>
</dbReference>
<dbReference type="GO" id="GO:0022857">
    <property type="term" value="F:transmembrane transporter activity"/>
    <property type="evidence" value="ECO:0007669"/>
    <property type="project" value="UniProtKB-ARBA"/>
</dbReference>
<evidence type="ECO:0000256" key="4">
    <source>
        <dbReference type="ARBA" id="ARBA00022475"/>
    </source>
</evidence>
<keyword evidence="4" id="KW-1003">Cell membrane</keyword>
<feature type="region of interest" description="Disordered" evidence="11">
    <location>
        <begin position="352"/>
        <end position="419"/>
    </location>
</feature>
<dbReference type="EMBL" id="VSZY01000004">
    <property type="protein sequence ID" value="MCU9968615.1"/>
    <property type="molecule type" value="Genomic_DNA"/>
</dbReference>
<evidence type="ECO:0000256" key="8">
    <source>
        <dbReference type="ARBA" id="ARBA00022967"/>
    </source>
</evidence>
<keyword evidence="9" id="KW-0472">Membrane</keyword>
<dbReference type="InterPro" id="IPR003593">
    <property type="entry name" value="AAA+_ATPase"/>
</dbReference>
<dbReference type="InterPro" id="IPR003439">
    <property type="entry name" value="ABC_transporter-like_ATP-bd"/>
</dbReference>
<proteinExistence type="inferred from homology"/>
<keyword evidence="7 13" id="KW-0067">ATP-binding</keyword>
<comment type="function">
    <text evidence="10">Probably part of an ABC transporter complex. Responsible for energy coupling to the transport system.</text>
</comment>
<comment type="caution">
    <text evidence="13">The sequence shown here is derived from an EMBL/GenBank/DDBJ whole genome shotgun (WGS) entry which is preliminary data.</text>
</comment>
<feature type="compositionally biased region" description="Polar residues" evidence="11">
    <location>
        <begin position="547"/>
        <end position="563"/>
    </location>
</feature>
<dbReference type="CDD" id="cd03225">
    <property type="entry name" value="ABC_cobalt_CbiO_domain1"/>
    <property type="match status" value="1"/>
</dbReference>